<dbReference type="Pfam" id="PF13551">
    <property type="entry name" value="HTH_29"/>
    <property type="match status" value="1"/>
</dbReference>
<name>A0ABV4A0H6_9BURK</name>
<keyword evidence="2" id="KW-1185">Reference proteome</keyword>
<proteinExistence type="predicted"/>
<gene>
    <name evidence="1" type="ORF">AB6724_21320</name>
</gene>
<accession>A0ABV4A0H6</accession>
<dbReference type="Proteomes" id="UP001561046">
    <property type="component" value="Unassembled WGS sequence"/>
</dbReference>
<reference evidence="1 2" key="1">
    <citation type="journal article" date="2013" name="Int. J. Syst. Evol. Microbiol.">
        <title>Comamonas guangdongensis sp. nov., isolated from subterranean forest sediment, and emended description of the genus Comamonas.</title>
        <authorList>
            <person name="Zhang J."/>
            <person name="Wang Y."/>
            <person name="Zhou S."/>
            <person name="Wu C."/>
            <person name="He J."/>
            <person name="Li F."/>
        </authorList>
    </citation>
    <scope>NUCLEOTIDE SEQUENCE [LARGE SCALE GENOMIC DNA]</scope>
    <source>
        <strain evidence="1 2">CCTCC AB2011133</strain>
    </source>
</reference>
<comment type="caution">
    <text evidence="1">The sequence shown here is derived from an EMBL/GenBank/DDBJ whole genome shotgun (WGS) entry which is preliminary data.</text>
</comment>
<organism evidence="1 2">
    <name type="scientific">Comamonas guangdongensis</name>
    <dbReference type="NCBI Taxonomy" id="510515"/>
    <lineage>
        <taxon>Bacteria</taxon>
        <taxon>Pseudomonadati</taxon>
        <taxon>Pseudomonadota</taxon>
        <taxon>Betaproteobacteria</taxon>
        <taxon>Burkholderiales</taxon>
        <taxon>Comamonadaceae</taxon>
        <taxon>Comamonas</taxon>
    </lineage>
</organism>
<sequence>MAIRLHGSARTTPRIRAELQLATGSHRSLAKLYGLNPKTVAKWRARTSVLDEPMGPRDRASQHLSQEQEHLAIALRKQGHLSLDDLMG</sequence>
<evidence type="ECO:0000313" key="1">
    <source>
        <dbReference type="EMBL" id="MEX8195376.1"/>
    </source>
</evidence>
<dbReference type="EMBL" id="JBFYGN010000045">
    <property type="protein sequence ID" value="MEX8195376.1"/>
    <property type="molecule type" value="Genomic_DNA"/>
</dbReference>
<protein>
    <submittedName>
        <fullName evidence="1">Helix-turn-helix domain-containing protein</fullName>
    </submittedName>
</protein>
<evidence type="ECO:0000313" key="2">
    <source>
        <dbReference type="Proteomes" id="UP001561046"/>
    </source>
</evidence>